<dbReference type="GO" id="GO:0004519">
    <property type="term" value="F:endonuclease activity"/>
    <property type="evidence" value="ECO:0007669"/>
    <property type="project" value="UniProtKB-KW"/>
</dbReference>
<dbReference type="CDD" id="cd09274">
    <property type="entry name" value="RNase_HI_RT_Ty3"/>
    <property type="match status" value="1"/>
</dbReference>
<dbReference type="InterPro" id="IPR001878">
    <property type="entry name" value="Znf_CCHC"/>
</dbReference>
<dbReference type="PANTHER" id="PTHR37984:SF5">
    <property type="entry name" value="PROTEIN NYNRIN-LIKE"/>
    <property type="match status" value="1"/>
</dbReference>
<protein>
    <recommendedName>
        <fullName evidence="8">CCHC-type domain-containing protein</fullName>
    </recommendedName>
</protein>
<dbReference type="SMART" id="SM00343">
    <property type="entry name" value="ZnF_C2HC"/>
    <property type="match status" value="2"/>
</dbReference>
<comment type="caution">
    <text evidence="9">The sequence shown here is derived from an EMBL/GenBank/DDBJ whole genome shotgun (WGS) entry which is preliminary data.</text>
</comment>
<evidence type="ECO:0000256" key="3">
    <source>
        <dbReference type="ARBA" id="ARBA00022695"/>
    </source>
</evidence>
<dbReference type="GO" id="GO:0016779">
    <property type="term" value="F:nucleotidyltransferase activity"/>
    <property type="evidence" value="ECO:0007669"/>
    <property type="project" value="UniProtKB-KW"/>
</dbReference>
<evidence type="ECO:0000256" key="4">
    <source>
        <dbReference type="ARBA" id="ARBA00022722"/>
    </source>
</evidence>
<dbReference type="InterPro" id="IPR041577">
    <property type="entry name" value="RT_RNaseH_2"/>
</dbReference>
<dbReference type="Pfam" id="PF13975">
    <property type="entry name" value="gag-asp_proteas"/>
    <property type="match status" value="1"/>
</dbReference>
<dbReference type="SUPFAM" id="SSF56672">
    <property type="entry name" value="DNA/RNA polymerases"/>
    <property type="match status" value="1"/>
</dbReference>
<dbReference type="SUPFAM" id="SSF50630">
    <property type="entry name" value="Acid proteases"/>
    <property type="match status" value="1"/>
</dbReference>
<evidence type="ECO:0000256" key="5">
    <source>
        <dbReference type="ARBA" id="ARBA00022759"/>
    </source>
</evidence>
<keyword evidence="6" id="KW-0238">DNA-binding</keyword>
<keyword evidence="10" id="KW-1185">Reference proteome</keyword>
<dbReference type="CDD" id="cd00303">
    <property type="entry name" value="retropepsin_like"/>
    <property type="match status" value="1"/>
</dbReference>
<keyword evidence="5" id="KW-0378">Hydrolase</keyword>
<dbReference type="GO" id="GO:0008270">
    <property type="term" value="F:zinc ion binding"/>
    <property type="evidence" value="ECO:0007669"/>
    <property type="project" value="InterPro"/>
</dbReference>
<dbReference type="InterPro" id="IPR021109">
    <property type="entry name" value="Peptidase_aspartic_dom_sf"/>
</dbReference>
<accession>A0A5J4NFD8</accession>
<feature type="domain" description="CCHC-type" evidence="8">
    <location>
        <begin position="128"/>
        <end position="144"/>
    </location>
</feature>
<dbReference type="AlphaFoldDB" id="A0A5J4NFD8"/>
<dbReference type="Pfam" id="PF17919">
    <property type="entry name" value="RT_RNaseH_2"/>
    <property type="match status" value="1"/>
</dbReference>
<dbReference type="GO" id="GO:0008233">
    <property type="term" value="F:peptidase activity"/>
    <property type="evidence" value="ECO:0007669"/>
    <property type="project" value="UniProtKB-KW"/>
</dbReference>
<organism evidence="9 10">
    <name type="scientific">Paragonimus westermani</name>
    <dbReference type="NCBI Taxonomy" id="34504"/>
    <lineage>
        <taxon>Eukaryota</taxon>
        <taxon>Metazoa</taxon>
        <taxon>Spiralia</taxon>
        <taxon>Lophotrochozoa</taxon>
        <taxon>Platyhelminthes</taxon>
        <taxon>Trematoda</taxon>
        <taxon>Digenea</taxon>
        <taxon>Plagiorchiida</taxon>
        <taxon>Troglotremata</taxon>
        <taxon>Troglotrematidae</taxon>
        <taxon>Paragonimus</taxon>
    </lineage>
</organism>
<dbReference type="InterPro" id="IPR050951">
    <property type="entry name" value="Retrovirus_Pol_polyprotein"/>
</dbReference>
<sequence length="580" mass="64915">MQKLKRLAKDCGFKAVNASEYHDETIRDAFIRGMLSNKVRQRLMEEDDRDLAKAFTQATALETAESQSLSYKHPHVPYNESCALHSPVSIDPSDSGKPDSNLAATIPKCFFCGYNKHSRSKCPAREALCRNCRKVGHFQRFCKFDPSDKRVVFCTKPQLFTACTAAFPTSPSKAAVQITANGISLDAFIDNGSSDSYIRSDIAYRHCWHIYPSNLAISMASTTYTSVTQGHSLVTVDCRGNCDSSVKLFLLPNLCSDVLLGHDFLKHQHILTSFGGSKPPFSLCSLTAAHVEPPTPFGDLSPLCKPSATKSRGLSSPDRKFVESEINHGVIKPDPERFRALRELPPTPDLKSQQRTVGMFVYYYNWISHFSDKIHNLIHKIFPPPDGVKQTFEDFKRELENAAVVTINYKIPLVVETDASDTAIAATLNQDSRPVAFFSRTLNPSERNHSPIEKEAYAIVEALRKWRHYLLGGPVLLKKQQRASKYDPVVEEVELLDCNPQYAHVRLPNGKEQTVSVKHVAPCGEPDELGNSECLADANEIAHEMCPNDEAADSPTPTNYELLKQKQQRLHPYNMRSREA</sequence>
<evidence type="ECO:0000256" key="6">
    <source>
        <dbReference type="ARBA" id="ARBA00023125"/>
    </source>
</evidence>
<dbReference type="PANTHER" id="PTHR37984">
    <property type="entry name" value="PROTEIN CBG26694"/>
    <property type="match status" value="1"/>
</dbReference>
<name>A0A5J4NFD8_9TREM</name>
<evidence type="ECO:0000256" key="7">
    <source>
        <dbReference type="ARBA" id="ARBA00023268"/>
    </source>
</evidence>
<proteinExistence type="predicted"/>
<keyword evidence="1" id="KW-0645">Protease</keyword>
<keyword evidence="3" id="KW-0548">Nucleotidyltransferase</keyword>
<keyword evidence="7" id="KW-0511">Multifunctional enzyme</keyword>
<dbReference type="EMBL" id="QNGE01003232">
    <property type="protein sequence ID" value="KAA3674316.1"/>
    <property type="molecule type" value="Genomic_DNA"/>
</dbReference>
<keyword evidence="5" id="KW-0255">Endonuclease</keyword>
<evidence type="ECO:0000256" key="2">
    <source>
        <dbReference type="ARBA" id="ARBA00022679"/>
    </source>
</evidence>
<dbReference type="GO" id="GO:0006508">
    <property type="term" value="P:proteolysis"/>
    <property type="evidence" value="ECO:0007669"/>
    <property type="project" value="UniProtKB-KW"/>
</dbReference>
<reference evidence="9 10" key="1">
    <citation type="journal article" date="2019" name="Gigascience">
        <title>Whole-genome sequence of the oriental lung fluke Paragonimus westermani.</title>
        <authorList>
            <person name="Oey H."/>
            <person name="Zakrzewski M."/>
            <person name="Narain K."/>
            <person name="Devi K.R."/>
            <person name="Agatsuma T."/>
            <person name="Nawaratna S."/>
            <person name="Gobert G.N."/>
            <person name="Jones M.K."/>
            <person name="Ragan M.A."/>
            <person name="McManus D.P."/>
            <person name="Krause L."/>
        </authorList>
    </citation>
    <scope>NUCLEOTIDE SEQUENCE [LARGE SCALE GENOMIC DNA]</scope>
    <source>
        <strain evidence="9 10">IND2009</strain>
    </source>
</reference>
<dbReference type="InterPro" id="IPR036875">
    <property type="entry name" value="Znf_CCHC_sf"/>
</dbReference>
<keyword evidence="4" id="KW-0540">Nuclease</keyword>
<dbReference type="Gene3D" id="2.40.70.10">
    <property type="entry name" value="Acid Proteases"/>
    <property type="match status" value="1"/>
</dbReference>
<dbReference type="InterPro" id="IPR043502">
    <property type="entry name" value="DNA/RNA_pol_sf"/>
</dbReference>
<evidence type="ECO:0000313" key="10">
    <source>
        <dbReference type="Proteomes" id="UP000324629"/>
    </source>
</evidence>
<dbReference type="Gene3D" id="4.10.60.10">
    <property type="entry name" value="Zinc finger, CCHC-type"/>
    <property type="match status" value="1"/>
</dbReference>
<dbReference type="Proteomes" id="UP000324629">
    <property type="component" value="Unassembled WGS sequence"/>
</dbReference>
<dbReference type="Gene3D" id="3.10.20.370">
    <property type="match status" value="1"/>
</dbReference>
<dbReference type="SUPFAM" id="SSF57756">
    <property type="entry name" value="Retrovirus zinc finger-like domains"/>
    <property type="match status" value="1"/>
</dbReference>
<evidence type="ECO:0000313" key="9">
    <source>
        <dbReference type="EMBL" id="KAA3674316.1"/>
    </source>
</evidence>
<evidence type="ECO:0000259" key="8">
    <source>
        <dbReference type="SMART" id="SM00343"/>
    </source>
</evidence>
<evidence type="ECO:0000256" key="1">
    <source>
        <dbReference type="ARBA" id="ARBA00022670"/>
    </source>
</evidence>
<dbReference type="GO" id="GO:0003677">
    <property type="term" value="F:DNA binding"/>
    <property type="evidence" value="ECO:0007669"/>
    <property type="project" value="UniProtKB-KW"/>
</dbReference>
<gene>
    <name evidence="9" type="ORF">DEA37_0003016</name>
</gene>
<feature type="domain" description="CCHC-type" evidence="8">
    <location>
        <begin position="108"/>
        <end position="124"/>
    </location>
</feature>
<keyword evidence="2" id="KW-0808">Transferase</keyword>